<sequence>MNLPDIEMINRLSGSSLPEATVQQWITDLIPVYIDEVKSECLESDDSQIQMKVKLGLAYITASEIVSIKSSSSEGKSIGIGPIKLSKDASTSNYLKFADDLKSKGLKILGRCRKSYVNPLLLSVNEYGG</sequence>
<dbReference type="Proteomes" id="UP000007041">
    <property type="component" value="Chromosome"/>
</dbReference>
<evidence type="ECO:0000313" key="1">
    <source>
        <dbReference type="EMBL" id="CBH21645.1"/>
    </source>
</evidence>
<dbReference type="BioCyc" id="CSTI499177:GJE9-1577-MONOMER"/>
<dbReference type="AlphaFoldDB" id="E3PRZ1"/>
<name>E3PRZ1_ACESD</name>
<dbReference type="RefSeq" id="WP_013361738.1">
    <property type="nucleotide sequence ID" value="NC_014614.1"/>
</dbReference>
<dbReference type="EMBL" id="FP565809">
    <property type="protein sequence ID" value="CBH21645.1"/>
    <property type="molecule type" value="Genomic_DNA"/>
</dbReference>
<gene>
    <name evidence="1" type="ordered locus">CLOST_1525</name>
</gene>
<reference evidence="2" key="1">
    <citation type="journal article" date="2010" name="BMC Genomics">
        <title>Clostridium sticklandii, a specialist in amino acid degradation:revisiting its metabolism through its genome sequence.</title>
        <authorList>
            <person name="Fonknechten N."/>
            <person name="Chaussonnerie S."/>
            <person name="Tricot S."/>
            <person name="Lajus A."/>
            <person name="Andreesen J.R."/>
            <person name="Perchat N."/>
            <person name="Pelletier E."/>
            <person name="Gouyvenoux M."/>
            <person name="Barbe V."/>
            <person name="Salanoubat M."/>
            <person name="Le Paslier D."/>
            <person name="Weissenbach J."/>
            <person name="Cohen G.N."/>
            <person name="Kreimeyer A."/>
        </authorList>
    </citation>
    <scope>NUCLEOTIDE SEQUENCE [LARGE SCALE GENOMIC DNA]</scope>
    <source>
        <strain evidence="2">ATCC 12662 / DSM 519 / JCM 1433 / CCUG 9281 / NCIMB 10654 / HF</strain>
    </source>
</reference>
<dbReference type="KEGG" id="cst:CLOST_1525"/>
<protein>
    <submittedName>
        <fullName evidence="1">Uncharacterized protein</fullName>
    </submittedName>
</protein>
<dbReference type="HOGENOM" id="CLU_1945056_0_0_9"/>
<proteinExistence type="predicted"/>
<organism evidence="1 2">
    <name type="scientific">Acetoanaerobium sticklandii (strain ATCC 12662 / DSM 519 / JCM 1433 / CCUG 9281 / NCIMB 10654 / HF)</name>
    <name type="common">Clostridium sticklandii</name>
    <dbReference type="NCBI Taxonomy" id="499177"/>
    <lineage>
        <taxon>Bacteria</taxon>
        <taxon>Bacillati</taxon>
        <taxon>Bacillota</taxon>
        <taxon>Clostridia</taxon>
        <taxon>Peptostreptococcales</taxon>
        <taxon>Filifactoraceae</taxon>
        <taxon>Acetoanaerobium</taxon>
    </lineage>
</organism>
<dbReference type="STRING" id="1511.CLOST_1525"/>
<accession>E3PRZ1</accession>
<evidence type="ECO:0000313" key="2">
    <source>
        <dbReference type="Proteomes" id="UP000007041"/>
    </source>
</evidence>
<keyword evidence="2" id="KW-1185">Reference proteome</keyword>
<dbReference type="GeneID" id="35559632"/>